<feature type="transmembrane region" description="Helical" evidence="7">
    <location>
        <begin position="26"/>
        <end position="52"/>
    </location>
</feature>
<comment type="similarity">
    <text evidence="7">Belongs to the binding-protein-dependent transport system permease family.</text>
</comment>
<evidence type="ECO:0000256" key="4">
    <source>
        <dbReference type="ARBA" id="ARBA00022692"/>
    </source>
</evidence>
<evidence type="ECO:0000259" key="8">
    <source>
        <dbReference type="PROSITE" id="PS50928"/>
    </source>
</evidence>
<keyword evidence="2 7" id="KW-0813">Transport</keyword>
<dbReference type="SUPFAM" id="SSF161098">
    <property type="entry name" value="MetI-like"/>
    <property type="match status" value="1"/>
</dbReference>
<dbReference type="CDD" id="cd06261">
    <property type="entry name" value="TM_PBP2"/>
    <property type="match status" value="1"/>
</dbReference>
<dbReference type="EMBL" id="FXZA01000056">
    <property type="protein sequence ID" value="SMY01252.1"/>
    <property type="molecule type" value="Genomic_DNA"/>
</dbReference>
<keyword evidence="6 7" id="KW-0472">Membrane</keyword>
<dbReference type="PROSITE" id="PS50928">
    <property type="entry name" value="ABC_TM1"/>
    <property type="match status" value="1"/>
</dbReference>
<dbReference type="InterPro" id="IPR000515">
    <property type="entry name" value="MetI-like"/>
</dbReference>
<name>A0A2H1KPT8_BRELN</name>
<evidence type="ECO:0000256" key="1">
    <source>
        <dbReference type="ARBA" id="ARBA00004651"/>
    </source>
</evidence>
<reference evidence="10" key="1">
    <citation type="submission" date="2017-03" db="EMBL/GenBank/DDBJ databases">
        <authorList>
            <person name="Monnet C."/>
        </authorList>
    </citation>
    <scope>NUCLEOTIDE SEQUENCE [LARGE SCALE GENOMIC DNA]</scope>
    <source>
        <strain evidence="10">Mu101</strain>
    </source>
</reference>
<proteinExistence type="inferred from homology"/>
<keyword evidence="4 7" id="KW-0812">Transmembrane</keyword>
<dbReference type="GO" id="GO:0005886">
    <property type="term" value="C:plasma membrane"/>
    <property type="evidence" value="ECO:0007669"/>
    <property type="project" value="UniProtKB-SubCell"/>
</dbReference>
<comment type="subcellular location">
    <subcellularLocation>
        <location evidence="1 7">Cell membrane</location>
        <topology evidence="1 7">Multi-pass membrane protein</topology>
    </subcellularLocation>
</comment>
<dbReference type="InterPro" id="IPR035906">
    <property type="entry name" value="MetI-like_sf"/>
</dbReference>
<evidence type="ECO:0000256" key="7">
    <source>
        <dbReference type="RuleBase" id="RU363032"/>
    </source>
</evidence>
<evidence type="ECO:0000313" key="10">
    <source>
        <dbReference type="Proteomes" id="UP000234498"/>
    </source>
</evidence>
<accession>A0A2H1KPT8</accession>
<dbReference type="GO" id="GO:0055085">
    <property type="term" value="P:transmembrane transport"/>
    <property type="evidence" value="ECO:0007669"/>
    <property type="project" value="InterPro"/>
</dbReference>
<dbReference type="AlphaFoldDB" id="A0A2H1KPT8"/>
<dbReference type="Pfam" id="PF00528">
    <property type="entry name" value="BPD_transp_1"/>
    <property type="match status" value="1"/>
</dbReference>
<keyword evidence="3" id="KW-1003">Cell membrane</keyword>
<gene>
    <name evidence="9" type="ORF">BLIN101_03501</name>
</gene>
<evidence type="ECO:0000313" key="9">
    <source>
        <dbReference type="EMBL" id="SMY01252.1"/>
    </source>
</evidence>
<feature type="transmembrane region" description="Helical" evidence="7">
    <location>
        <begin position="72"/>
        <end position="95"/>
    </location>
</feature>
<protein>
    <submittedName>
        <fullName evidence="9">Binding-protein-dependent transport system inner membrane component</fullName>
    </submittedName>
</protein>
<keyword evidence="5 7" id="KW-1133">Transmembrane helix</keyword>
<sequence>MIIVIALGIPFGLLAGRFRGSLLDRFLMGSTFVGMSLPEFWVAMMLILGFSVHLGWFPVSGYIWPAESIPGWLAAIVLPSIALAIDQLALVARLVRDSVISTARMPWVTSLRARGLSDLSVVGLHQFKSAAVTSITVLGNSFAGFLTAAVVVEMVFNIPGFGWLTVQAALQRDYPLLQGAVLIAAAGYVLVNLVVDALYAVIDPRIRARGA</sequence>
<feature type="transmembrane region" description="Helical" evidence="7">
    <location>
        <begin position="135"/>
        <end position="156"/>
    </location>
</feature>
<dbReference type="Proteomes" id="UP000234498">
    <property type="component" value="Unassembled WGS sequence"/>
</dbReference>
<evidence type="ECO:0000256" key="3">
    <source>
        <dbReference type="ARBA" id="ARBA00022475"/>
    </source>
</evidence>
<evidence type="ECO:0000256" key="5">
    <source>
        <dbReference type="ARBA" id="ARBA00022989"/>
    </source>
</evidence>
<feature type="transmembrane region" description="Helical" evidence="7">
    <location>
        <begin position="176"/>
        <end position="202"/>
    </location>
</feature>
<feature type="domain" description="ABC transmembrane type-1" evidence="8">
    <location>
        <begin position="1"/>
        <end position="199"/>
    </location>
</feature>
<organism evidence="9 10">
    <name type="scientific">Brevibacterium linens</name>
    <dbReference type="NCBI Taxonomy" id="1703"/>
    <lineage>
        <taxon>Bacteria</taxon>
        <taxon>Bacillati</taxon>
        <taxon>Actinomycetota</taxon>
        <taxon>Actinomycetes</taxon>
        <taxon>Micrococcales</taxon>
        <taxon>Brevibacteriaceae</taxon>
        <taxon>Brevibacterium</taxon>
    </lineage>
</organism>
<dbReference type="PANTHER" id="PTHR43163">
    <property type="entry name" value="DIPEPTIDE TRANSPORT SYSTEM PERMEASE PROTEIN DPPB-RELATED"/>
    <property type="match status" value="1"/>
</dbReference>
<evidence type="ECO:0000256" key="2">
    <source>
        <dbReference type="ARBA" id="ARBA00022448"/>
    </source>
</evidence>
<evidence type="ECO:0000256" key="6">
    <source>
        <dbReference type="ARBA" id="ARBA00023136"/>
    </source>
</evidence>
<dbReference type="PANTHER" id="PTHR43163:SF6">
    <property type="entry name" value="DIPEPTIDE TRANSPORT SYSTEM PERMEASE PROTEIN DPPB-RELATED"/>
    <property type="match status" value="1"/>
</dbReference>
<dbReference type="Gene3D" id="1.10.3720.10">
    <property type="entry name" value="MetI-like"/>
    <property type="match status" value="1"/>
</dbReference>